<evidence type="ECO:0000313" key="8">
    <source>
        <dbReference type="EMBL" id="KAA1379769.1"/>
    </source>
</evidence>
<dbReference type="InterPro" id="IPR051788">
    <property type="entry name" value="MFS_Transporter"/>
</dbReference>
<evidence type="ECO:0000259" key="7">
    <source>
        <dbReference type="PROSITE" id="PS50850"/>
    </source>
</evidence>
<dbReference type="SUPFAM" id="SSF103473">
    <property type="entry name" value="MFS general substrate transporter"/>
    <property type="match status" value="1"/>
</dbReference>
<feature type="transmembrane region" description="Helical" evidence="6">
    <location>
        <begin position="355"/>
        <end position="374"/>
    </location>
</feature>
<feature type="transmembrane region" description="Helical" evidence="6">
    <location>
        <begin position="225"/>
        <end position="248"/>
    </location>
</feature>
<comment type="caution">
    <text evidence="8">The sequence shown here is derived from an EMBL/GenBank/DDBJ whole genome shotgun (WGS) entry which is preliminary data.</text>
</comment>
<evidence type="ECO:0000313" key="9">
    <source>
        <dbReference type="Proteomes" id="UP001515100"/>
    </source>
</evidence>
<reference evidence="8" key="1">
    <citation type="submission" date="2019-09" db="EMBL/GenBank/DDBJ databases">
        <authorList>
            <person name="Li J."/>
        </authorList>
    </citation>
    <scope>NUCLEOTIDE SEQUENCE [LARGE SCALE GENOMIC DNA]</scope>
    <source>
        <strain evidence="8">NRBC 14897</strain>
    </source>
</reference>
<feature type="transmembrane region" description="Helical" evidence="6">
    <location>
        <begin position="158"/>
        <end position="179"/>
    </location>
</feature>
<evidence type="ECO:0000256" key="5">
    <source>
        <dbReference type="SAM" id="MobiDB-lite"/>
    </source>
</evidence>
<organism evidence="8 9">
    <name type="scientific">Aeromicrobium fastidiosum</name>
    <dbReference type="NCBI Taxonomy" id="52699"/>
    <lineage>
        <taxon>Bacteria</taxon>
        <taxon>Bacillati</taxon>
        <taxon>Actinomycetota</taxon>
        <taxon>Actinomycetes</taxon>
        <taxon>Propionibacteriales</taxon>
        <taxon>Nocardioidaceae</taxon>
        <taxon>Aeromicrobium</taxon>
    </lineage>
</organism>
<gene>
    <name evidence="8" type="ORF">ESP62_000690</name>
</gene>
<feature type="transmembrane region" description="Helical" evidence="6">
    <location>
        <begin position="65"/>
        <end position="83"/>
    </location>
</feature>
<evidence type="ECO:0000256" key="3">
    <source>
        <dbReference type="ARBA" id="ARBA00022989"/>
    </source>
</evidence>
<comment type="subcellular location">
    <subcellularLocation>
        <location evidence="1">Cell membrane</location>
        <topology evidence="1">Multi-pass membrane protein</topology>
    </subcellularLocation>
</comment>
<feature type="transmembrane region" description="Helical" evidence="6">
    <location>
        <begin position="185"/>
        <end position="204"/>
    </location>
</feature>
<feature type="transmembrane region" description="Helical" evidence="6">
    <location>
        <begin position="31"/>
        <end position="53"/>
    </location>
</feature>
<dbReference type="EMBL" id="SDPP02000001">
    <property type="protein sequence ID" value="KAA1379769.1"/>
    <property type="molecule type" value="Genomic_DNA"/>
</dbReference>
<dbReference type="InterPro" id="IPR036259">
    <property type="entry name" value="MFS_trans_sf"/>
</dbReference>
<accession>A0A641APA5</accession>
<evidence type="ECO:0000256" key="6">
    <source>
        <dbReference type="SAM" id="Phobius"/>
    </source>
</evidence>
<feature type="transmembrane region" description="Helical" evidence="6">
    <location>
        <begin position="316"/>
        <end position="334"/>
    </location>
</feature>
<dbReference type="PROSITE" id="PS50850">
    <property type="entry name" value="MFS"/>
    <property type="match status" value="1"/>
</dbReference>
<name>A0A641APA5_9ACTN</name>
<dbReference type="InterPro" id="IPR020846">
    <property type="entry name" value="MFS_dom"/>
</dbReference>
<sequence>MADTAGPAYRRSARRPDRGYARDVPPTRARIATSGVFALNGFLLGMWIVNIPTIKDRTGVDQADLGLMLLVLGGMAWIGMQLSGPAVDRFGSRPVAILATIALAATLPGPGFATSGGQLVAALAVVGFFNGFIDVAQNAQAVVVEREYRRPIMSAFHAFYSLGALLASILGGGLIALGVDVRTTLVVAAVIGVAAAAGVRPFLIPAPAPVEDAPAKGRAPWTSKVLLLGLLAFSLLLAEGVAYDWSTIHLRDSLGSSETIAAVAYGAFSAAMTIVRLLADRVVAAWGPAVYVSRAALVGALGLLGAALAPDAGLAIVAWAVFGVGLAGCVPQFFSAAGNVDPAASGTYLARVTSMGYVGLLAGPSVIGLLTHWIPLTTAFALPIVGCLAAGLLAPRALAPAPKERA</sequence>
<dbReference type="CDD" id="cd17393">
    <property type="entry name" value="MFS_MosC_like"/>
    <property type="match status" value="1"/>
</dbReference>
<dbReference type="GO" id="GO:0022857">
    <property type="term" value="F:transmembrane transporter activity"/>
    <property type="evidence" value="ECO:0007669"/>
    <property type="project" value="InterPro"/>
</dbReference>
<evidence type="ECO:0000256" key="2">
    <source>
        <dbReference type="ARBA" id="ARBA00022692"/>
    </source>
</evidence>
<dbReference type="InterPro" id="IPR011701">
    <property type="entry name" value="MFS"/>
</dbReference>
<dbReference type="PANTHER" id="PTHR23514">
    <property type="entry name" value="BYPASS OF STOP CODON PROTEIN 6"/>
    <property type="match status" value="1"/>
</dbReference>
<keyword evidence="3 6" id="KW-1133">Transmembrane helix</keyword>
<keyword evidence="2 6" id="KW-0812">Transmembrane</keyword>
<dbReference type="Pfam" id="PF07690">
    <property type="entry name" value="MFS_1"/>
    <property type="match status" value="1"/>
</dbReference>
<dbReference type="PANTHER" id="PTHR23514:SF13">
    <property type="entry name" value="INNER MEMBRANE PROTEIN YBJJ"/>
    <property type="match status" value="1"/>
</dbReference>
<dbReference type="OrthoDB" id="151222at2"/>
<feature type="transmembrane region" description="Helical" evidence="6">
    <location>
        <begin position="260"/>
        <end position="279"/>
    </location>
</feature>
<dbReference type="Gene3D" id="1.20.1250.20">
    <property type="entry name" value="MFS general substrate transporter like domains"/>
    <property type="match status" value="2"/>
</dbReference>
<evidence type="ECO:0000256" key="1">
    <source>
        <dbReference type="ARBA" id="ARBA00004651"/>
    </source>
</evidence>
<evidence type="ECO:0000256" key="4">
    <source>
        <dbReference type="ARBA" id="ARBA00023136"/>
    </source>
</evidence>
<feature type="region of interest" description="Disordered" evidence="5">
    <location>
        <begin position="1"/>
        <end position="23"/>
    </location>
</feature>
<feature type="transmembrane region" description="Helical" evidence="6">
    <location>
        <begin position="95"/>
        <end position="113"/>
    </location>
</feature>
<dbReference type="AlphaFoldDB" id="A0A641APA5"/>
<feature type="transmembrane region" description="Helical" evidence="6">
    <location>
        <begin position="119"/>
        <end position="137"/>
    </location>
</feature>
<dbReference type="Proteomes" id="UP001515100">
    <property type="component" value="Unassembled WGS sequence"/>
</dbReference>
<feature type="domain" description="Major facilitator superfamily (MFS) profile" evidence="7">
    <location>
        <begin position="29"/>
        <end position="398"/>
    </location>
</feature>
<feature type="transmembrane region" description="Helical" evidence="6">
    <location>
        <begin position="291"/>
        <end position="310"/>
    </location>
</feature>
<keyword evidence="4 6" id="KW-0472">Membrane</keyword>
<feature type="transmembrane region" description="Helical" evidence="6">
    <location>
        <begin position="380"/>
        <end position="399"/>
    </location>
</feature>
<protein>
    <submittedName>
        <fullName evidence="8">MFS transporter</fullName>
    </submittedName>
</protein>
<keyword evidence="9" id="KW-1185">Reference proteome</keyword>
<dbReference type="GO" id="GO:0005886">
    <property type="term" value="C:plasma membrane"/>
    <property type="evidence" value="ECO:0007669"/>
    <property type="project" value="UniProtKB-SubCell"/>
</dbReference>
<proteinExistence type="predicted"/>